<protein>
    <submittedName>
        <fullName evidence="1">Uncharacterized protein</fullName>
    </submittedName>
</protein>
<reference evidence="1 2" key="1">
    <citation type="journal article" date="2024" name="Environ. Microbiol.">
        <title>Novel evolutionary insights on the interactions of the Holosporales (Alphaproteobacteria) with eukaryotic hosts from comparative genomics.</title>
        <authorList>
            <person name="Giovannini M."/>
            <person name="Petroni G."/>
            <person name="Castelli M."/>
        </authorList>
    </citation>
    <scope>NUCLEOTIDE SEQUENCE [LARGE SCALE GENOMIC DNA]</scope>
    <source>
        <strain evidence="1 2">US_Bl 15I1</strain>
    </source>
</reference>
<keyword evidence="2" id="KW-1185">Reference proteome</keyword>
<sequence>MKHKYILLILMTLLVGSSKLYAPVLLGEIDERENSALKHCRNIPGKFHVVESYMEEIIKEYKECAEAWEELRSRAHSPEERDQIEKQIEHFWAMKNQFRSEQIRSNMPSILNFLRGS</sequence>
<dbReference type="EMBL" id="CP133270">
    <property type="protein sequence ID" value="WVX66213.1"/>
    <property type="molecule type" value="Genomic_DNA"/>
</dbReference>
<name>A0ABZ2C2B1_9PROT</name>
<dbReference type="Proteomes" id="UP001330434">
    <property type="component" value="Chromosome"/>
</dbReference>
<proteinExistence type="predicted"/>
<organism evidence="1 2">
    <name type="scientific">Candidatus Bealeia paramacronuclearis</name>
    <dbReference type="NCBI Taxonomy" id="1921001"/>
    <lineage>
        <taxon>Bacteria</taxon>
        <taxon>Pseudomonadati</taxon>
        <taxon>Pseudomonadota</taxon>
        <taxon>Alphaproteobacteria</taxon>
        <taxon>Holosporales</taxon>
        <taxon>Holosporaceae</taxon>
        <taxon>Candidatus Bealeia</taxon>
    </lineage>
</organism>
<evidence type="ECO:0000313" key="2">
    <source>
        <dbReference type="Proteomes" id="UP001330434"/>
    </source>
</evidence>
<gene>
    <name evidence="1" type="ORF">Bealeia1_00387</name>
</gene>
<evidence type="ECO:0000313" key="1">
    <source>
        <dbReference type="EMBL" id="WVX66213.1"/>
    </source>
</evidence>
<accession>A0ABZ2C2B1</accession>